<organism evidence="7 8">
    <name type="scientific">Sphaerisporangium aureirubrum</name>
    <dbReference type="NCBI Taxonomy" id="1544736"/>
    <lineage>
        <taxon>Bacteria</taxon>
        <taxon>Bacillati</taxon>
        <taxon>Actinomycetota</taxon>
        <taxon>Actinomycetes</taxon>
        <taxon>Streptosporangiales</taxon>
        <taxon>Streptosporangiaceae</taxon>
        <taxon>Sphaerisporangium</taxon>
    </lineage>
</organism>
<evidence type="ECO:0000256" key="2">
    <source>
        <dbReference type="ARBA" id="ARBA00022723"/>
    </source>
</evidence>
<protein>
    <submittedName>
        <fullName evidence="7">Glutathionylspermidine synthase family protein</fullName>
    </submittedName>
</protein>
<feature type="domain" description="Glutathionylspermidine synthase pre-ATP-grasp-like" evidence="6">
    <location>
        <begin position="12"/>
        <end position="382"/>
    </location>
</feature>
<keyword evidence="2" id="KW-0479">Metal-binding</keyword>
<evidence type="ECO:0000313" key="7">
    <source>
        <dbReference type="EMBL" id="MFC6085774.1"/>
    </source>
</evidence>
<keyword evidence="3" id="KW-0547">Nucleotide-binding</keyword>
<accession>A0ABW1NQY9</accession>
<reference evidence="8" key="1">
    <citation type="journal article" date="2019" name="Int. J. Syst. Evol. Microbiol.">
        <title>The Global Catalogue of Microorganisms (GCM) 10K type strain sequencing project: providing services to taxonomists for standard genome sequencing and annotation.</title>
        <authorList>
            <consortium name="The Broad Institute Genomics Platform"/>
            <consortium name="The Broad Institute Genome Sequencing Center for Infectious Disease"/>
            <person name="Wu L."/>
            <person name="Ma J."/>
        </authorList>
    </citation>
    <scope>NUCLEOTIDE SEQUENCE [LARGE SCALE GENOMIC DNA]</scope>
    <source>
        <strain evidence="8">JCM 30346</strain>
    </source>
</reference>
<keyword evidence="4" id="KW-0067">ATP-binding</keyword>
<dbReference type="SUPFAM" id="SSF52440">
    <property type="entry name" value="PreATP-grasp domain"/>
    <property type="match status" value="1"/>
</dbReference>
<dbReference type="EMBL" id="JBHSRF010000069">
    <property type="protein sequence ID" value="MFC6085774.1"/>
    <property type="molecule type" value="Genomic_DNA"/>
</dbReference>
<comment type="caution">
    <text evidence="7">The sequence shown here is derived from an EMBL/GenBank/DDBJ whole genome shotgun (WGS) entry which is preliminary data.</text>
</comment>
<evidence type="ECO:0000313" key="8">
    <source>
        <dbReference type="Proteomes" id="UP001596137"/>
    </source>
</evidence>
<dbReference type="Gene3D" id="3.30.1490.330">
    <property type="match status" value="1"/>
</dbReference>
<dbReference type="Proteomes" id="UP001596137">
    <property type="component" value="Unassembled WGS sequence"/>
</dbReference>
<sequence>MRREVGDRRPLWEQIVESQGLGFHRAVAPGYGGRPYWDESAHYTFSMVEVLDLERAVEDLHRMCLTAVEHVIKHKRYAGFAIPEWCWEPIRRSWKRRDPHLIGRFDLCYDGAGHAKLLEYNADTPTSLVEASVVQWFWLKDVYPDADQWNSIHEALISRWRKLCGPGASAHFAWTATDEVGEDALNVAYLEDTAQSAGLRTTAITVEDIGWDTGREAFVDLDGNPIGSLFKLYPWEWLVTDPFGRSAVERQARVPWMEPLWKMLLSNKALLAVLWDMYPGHPNLLPAYLDGPRELGSYVRKPLLGREGASIRIVTPGQTQDTPGEYGAEGYVYQEFWPLPDFDGWHPVLGAWVVGDESAGVGIRETWGLVTDNTSSFLPHRIDT</sequence>
<evidence type="ECO:0000256" key="4">
    <source>
        <dbReference type="ARBA" id="ARBA00022840"/>
    </source>
</evidence>
<keyword evidence="1" id="KW-0436">Ligase</keyword>
<dbReference type="Pfam" id="PF03738">
    <property type="entry name" value="GSP_synth"/>
    <property type="match status" value="1"/>
</dbReference>
<dbReference type="RefSeq" id="WP_380760265.1">
    <property type="nucleotide sequence ID" value="NZ_JBHSRF010000069.1"/>
</dbReference>
<evidence type="ECO:0000256" key="1">
    <source>
        <dbReference type="ARBA" id="ARBA00022598"/>
    </source>
</evidence>
<dbReference type="InterPro" id="IPR005494">
    <property type="entry name" value="GSPS_pre-ATP-grasp-like_dom"/>
</dbReference>
<dbReference type="InterPro" id="IPR016185">
    <property type="entry name" value="PreATP-grasp_dom_sf"/>
</dbReference>
<proteinExistence type="predicted"/>
<name>A0ABW1NQY9_9ACTN</name>
<evidence type="ECO:0000256" key="5">
    <source>
        <dbReference type="ARBA" id="ARBA00022842"/>
    </source>
</evidence>
<keyword evidence="8" id="KW-1185">Reference proteome</keyword>
<keyword evidence="5" id="KW-0460">Magnesium</keyword>
<evidence type="ECO:0000256" key="3">
    <source>
        <dbReference type="ARBA" id="ARBA00022741"/>
    </source>
</evidence>
<gene>
    <name evidence="7" type="ORF">ACFP1K_31730</name>
</gene>
<dbReference type="SUPFAM" id="SSF56059">
    <property type="entry name" value="Glutathione synthetase ATP-binding domain-like"/>
    <property type="match status" value="1"/>
</dbReference>
<evidence type="ECO:0000259" key="6">
    <source>
        <dbReference type="Pfam" id="PF03738"/>
    </source>
</evidence>